<evidence type="ECO:0000256" key="2">
    <source>
        <dbReference type="SAM" id="MobiDB-lite"/>
    </source>
</evidence>
<sequence length="809" mass="90948">MSGLSQPFRQGPDGEVNHLEVSEEPQTKQYVIYWDDIRRVYRKALHIKNGSMIVNLARNQHGQCYEPDCIKYYPGVTLEVVEGEDSDTQTSSIPLAKVFAAPSAPTSDYYNPPLTCAQAHNTAKLSLFESTEPSLTLGSLTIHETATATAASSTVLVSTSINRTAFVSPTPISHRLLQRTQSMLQESSTQLVRYESSLQAGQIVQADAIMQGMQAMRKDIQEEFRVLHSEVAKSEELKELKQLIQEMKATADVQTKRIIELQELSVKLQQEALDRLALMQIKIASILTQTYELHEYPIPRLFIVLPKEDATRTETAGRGVKNLFAKQFKLYFLCECGDHTKSHDGPATNPSLKHEIHIALHEGYDIDRPTEFFDKYGPYILTLLQMLKYGVTIAGVVVPPLGKLSVVDSLKDVADGINHVLKDIGPRVDSSIAYIEKLTGIQSQLSTADSTSSLTDPTTLGGPEALEGADLRQLDSFLKTKDKGRVLGNLYRIVTGEGHVKWVCLDHYRENYRAKATQDLRDAIEEVLGIYNESTGSVQAWPWSSRVARRFYSVLSSSRCVQELSLYFRWKPSMQDLRDLRDAIKSTNIGHIRITSEDNTPPRSDLLNNGRRFEPILQMISSGNIRSLELEGWGGFLERISNVPVTLGVRRLRIQTIEEWTKRLPRLISIIQASPLLTELSLEIDHDVHLVFDPVIDALKNLQRPQGLKLTVMNARCEASVEIEAHTGRSLYVDLRVKKTKEADPFNHSLVRNLVIEEHCDLPSILIQVQKCIEHGAAVESIEIACDANNFVEWLESFRKLLTKNIDVK</sequence>
<feature type="coiled-coil region" evidence="1">
    <location>
        <begin position="230"/>
        <end position="264"/>
    </location>
</feature>
<evidence type="ECO:0000256" key="1">
    <source>
        <dbReference type="SAM" id="Coils"/>
    </source>
</evidence>
<evidence type="ECO:0000313" key="3">
    <source>
        <dbReference type="EMBL" id="KAF9154368.1"/>
    </source>
</evidence>
<protein>
    <submittedName>
        <fullName evidence="3">Uncharacterized protein</fullName>
    </submittedName>
</protein>
<keyword evidence="4" id="KW-1185">Reference proteome</keyword>
<evidence type="ECO:0000313" key="4">
    <source>
        <dbReference type="Proteomes" id="UP000748756"/>
    </source>
</evidence>
<gene>
    <name evidence="3" type="ORF">BG015_001141</name>
</gene>
<reference evidence="3" key="1">
    <citation type="journal article" date="2020" name="Fungal Divers.">
        <title>Resolving the Mortierellaceae phylogeny through synthesis of multi-gene phylogenetics and phylogenomics.</title>
        <authorList>
            <person name="Vandepol N."/>
            <person name="Liber J."/>
            <person name="Desiro A."/>
            <person name="Na H."/>
            <person name="Kennedy M."/>
            <person name="Barry K."/>
            <person name="Grigoriev I.V."/>
            <person name="Miller A.N."/>
            <person name="O'Donnell K."/>
            <person name="Stajich J.E."/>
            <person name="Bonito G."/>
        </authorList>
    </citation>
    <scope>NUCLEOTIDE SEQUENCE</scope>
    <source>
        <strain evidence="3">NRRL 6426</strain>
    </source>
</reference>
<keyword evidence="1" id="KW-0175">Coiled coil</keyword>
<proteinExistence type="predicted"/>
<accession>A0A9P5S3P9</accession>
<dbReference type="AlphaFoldDB" id="A0A9P5S3P9"/>
<dbReference type="OrthoDB" id="2371100at2759"/>
<dbReference type="Proteomes" id="UP000748756">
    <property type="component" value="Unassembled WGS sequence"/>
</dbReference>
<organism evidence="3 4">
    <name type="scientific">Linnemannia schmuckeri</name>
    <dbReference type="NCBI Taxonomy" id="64567"/>
    <lineage>
        <taxon>Eukaryota</taxon>
        <taxon>Fungi</taxon>
        <taxon>Fungi incertae sedis</taxon>
        <taxon>Mucoromycota</taxon>
        <taxon>Mortierellomycotina</taxon>
        <taxon>Mortierellomycetes</taxon>
        <taxon>Mortierellales</taxon>
        <taxon>Mortierellaceae</taxon>
        <taxon>Linnemannia</taxon>
    </lineage>
</organism>
<comment type="caution">
    <text evidence="3">The sequence shown here is derived from an EMBL/GenBank/DDBJ whole genome shotgun (WGS) entry which is preliminary data.</text>
</comment>
<feature type="region of interest" description="Disordered" evidence="2">
    <location>
        <begin position="1"/>
        <end position="21"/>
    </location>
</feature>
<dbReference type="EMBL" id="JAAAUQ010000120">
    <property type="protein sequence ID" value="KAF9154368.1"/>
    <property type="molecule type" value="Genomic_DNA"/>
</dbReference>
<name>A0A9P5S3P9_9FUNG</name>